<keyword evidence="3" id="KW-1185">Reference proteome</keyword>
<dbReference type="Gene3D" id="1.10.630.10">
    <property type="entry name" value="Cytochrome P450"/>
    <property type="match status" value="1"/>
</dbReference>
<dbReference type="InterPro" id="IPR036396">
    <property type="entry name" value="Cyt_P450_sf"/>
</dbReference>
<sequence>FQASFREPGVVVPDEEQLINEIPEPRHGHVRRIINSAIAQHRIGRVEPFCADLCHQLLDDLLAADGPVDLVTDYVTPIPSSVIAHLLGAPPEDFALWSTWSDEVVQGTYPTRNRTERGEGFAGAHPEFATYVDELVADRRAAPRDDFVTRLLQTEVDG</sequence>
<comment type="similarity">
    <text evidence="1">Belongs to the cytochrome P450 family.</text>
</comment>
<dbReference type="PRINTS" id="PR00359">
    <property type="entry name" value="BP450"/>
</dbReference>
<dbReference type="SUPFAM" id="SSF48264">
    <property type="entry name" value="Cytochrome P450"/>
    <property type="match status" value="1"/>
</dbReference>
<comment type="caution">
    <text evidence="2">The sequence shown here is derived from an EMBL/GenBank/DDBJ whole genome shotgun (WGS) entry which is preliminary data.</text>
</comment>
<feature type="non-terminal residue" evidence="2">
    <location>
        <position position="1"/>
    </location>
</feature>
<dbReference type="PANTHER" id="PTHR46696:SF6">
    <property type="entry name" value="P450, PUTATIVE (EUROFUNG)-RELATED"/>
    <property type="match status" value="1"/>
</dbReference>
<dbReference type="EMBL" id="RAWI01000906">
    <property type="protein sequence ID" value="RKH85492.1"/>
    <property type="molecule type" value="Genomic_DNA"/>
</dbReference>
<accession>A0ABX9Q643</accession>
<name>A0ABX9Q643_9BACT</name>
<gene>
    <name evidence="2" type="ORF">D7Y13_42385</name>
</gene>
<evidence type="ECO:0000313" key="3">
    <source>
        <dbReference type="Proteomes" id="UP000278907"/>
    </source>
</evidence>
<protein>
    <submittedName>
        <fullName evidence="2">Cytochrome P450</fullName>
    </submittedName>
</protein>
<reference evidence="2 3" key="1">
    <citation type="submission" date="2018-09" db="EMBL/GenBank/DDBJ databases">
        <authorList>
            <person name="Livingstone P.G."/>
            <person name="Whitworth D.E."/>
        </authorList>
    </citation>
    <scope>NUCLEOTIDE SEQUENCE [LARGE SCALE GENOMIC DNA]</scope>
    <source>
        <strain evidence="2 3">CA031B</strain>
    </source>
</reference>
<evidence type="ECO:0000313" key="2">
    <source>
        <dbReference type="EMBL" id="RKH85492.1"/>
    </source>
</evidence>
<evidence type="ECO:0000256" key="1">
    <source>
        <dbReference type="ARBA" id="ARBA00010617"/>
    </source>
</evidence>
<proteinExistence type="inferred from homology"/>
<dbReference type="Proteomes" id="UP000278907">
    <property type="component" value="Unassembled WGS sequence"/>
</dbReference>
<dbReference type="PANTHER" id="PTHR46696">
    <property type="entry name" value="P450, PUTATIVE (EUROFUNG)-RELATED"/>
    <property type="match status" value="1"/>
</dbReference>
<dbReference type="InterPro" id="IPR002397">
    <property type="entry name" value="Cyt_P450_B"/>
</dbReference>
<organism evidence="2 3">
    <name type="scientific">Corallococcus praedator</name>
    <dbReference type="NCBI Taxonomy" id="2316724"/>
    <lineage>
        <taxon>Bacteria</taxon>
        <taxon>Pseudomonadati</taxon>
        <taxon>Myxococcota</taxon>
        <taxon>Myxococcia</taxon>
        <taxon>Myxococcales</taxon>
        <taxon>Cystobacterineae</taxon>
        <taxon>Myxococcaceae</taxon>
        <taxon>Corallococcus</taxon>
    </lineage>
</organism>
<feature type="non-terminal residue" evidence="2">
    <location>
        <position position="158"/>
    </location>
</feature>